<evidence type="ECO:0000256" key="4">
    <source>
        <dbReference type="ARBA" id="ARBA00023054"/>
    </source>
</evidence>
<dbReference type="GO" id="GO:0005858">
    <property type="term" value="C:axonemal dynein complex"/>
    <property type="evidence" value="ECO:0007669"/>
    <property type="project" value="InterPro"/>
</dbReference>
<gene>
    <name evidence="16" type="primary">CCD65</name>
</gene>
<evidence type="ECO:0000256" key="7">
    <source>
        <dbReference type="ARBA" id="ARBA00023273"/>
    </source>
</evidence>
<evidence type="ECO:0000256" key="13">
    <source>
        <dbReference type="SAM" id="Coils"/>
    </source>
</evidence>
<comment type="similarity">
    <text evidence="9">Belongs to the DRC2 family.</text>
</comment>
<feature type="coiled-coil region" evidence="13">
    <location>
        <begin position="94"/>
        <end position="132"/>
    </location>
</feature>
<dbReference type="Pfam" id="PF14772">
    <property type="entry name" value="NYD-SP28"/>
    <property type="match status" value="1"/>
</dbReference>
<dbReference type="AlphaFoldDB" id="W8BMA3"/>
<comment type="function">
    <text evidence="12">Component of the nexin-dynein regulatory complex (N-DRC), a key regulator of ciliary/flagellar motility which maintains the alignment and integrity of the distal axoneme and regulates microtubule sliding in motile axonemes. Plays a critical role in the assembly of N-DRC and also stabilizes the assembly of multiple inner dynein arms and radial spokes. Coassembles with DRC1 to form a central scaffold needed for assembly of the N-DRC and its attachment to the outer doublet microtubules.</text>
</comment>
<organism evidence="16">
    <name type="scientific">Ceratitis capitata</name>
    <name type="common">Mediterranean fruit fly</name>
    <name type="synonym">Tephritis capitata</name>
    <dbReference type="NCBI Taxonomy" id="7213"/>
    <lineage>
        <taxon>Eukaryota</taxon>
        <taxon>Metazoa</taxon>
        <taxon>Ecdysozoa</taxon>
        <taxon>Arthropoda</taxon>
        <taxon>Hexapoda</taxon>
        <taxon>Insecta</taxon>
        <taxon>Pterygota</taxon>
        <taxon>Neoptera</taxon>
        <taxon>Endopterygota</taxon>
        <taxon>Diptera</taxon>
        <taxon>Brachycera</taxon>
        <taxon>Muscomorpha</taxon>
        <taxon>Tephritoidea</taxon>
        <taxon>Tephritidae</taxon>
        <taxon>Ceratitis</taxon>
        <taxon>Ceratitis</taxon>
    </lineage>
</organism>
<dbReference type="OrthoDB" id="7760980at2759"/>
<evidence type="ECO:0000256" key="5">
    <source>
        <dbReference type="ARBA" id="ARBA00023069"/>
    </source>
</evidence>
<evidence type="ECO:0000256" key="2">
    <source>
        <dbReference type="ARBA" id="ARBA00022490"/>
    </source>
</evidence>
<evidence type="ECO:0000313" key="16">
    <source>
        <dbReference type="EMBL" id="JAB94481.1"/>
    </source>
</evidence>
<evidence type="ECO:0000256" key="6">
    <source>
        <dbReference type="ARBA" id="ARBA00023212"/>
    </source>
</evidence>
<keyword evidence="3" id="KW-0282">Flagellum</keyword>
<feature type="domain" description="Dynein regulatory complex protein 1/2 N-terminal" evidence="15">
    <location>
        <begin position="44"/>
        <end position="142"/>
    </location>
</feature>
<feature type="region of interest" description="Disordered" evidence="14">
    <location>
        <begin position="1"/>
        <end position="48"/>
    </location>
</feature>
<comment type="subcellular location">
    <subcellularLocation>
        <location evidence="1">Cytoplasm</location>
        <location evidence="1">Cytoskeleton</location>
        <location evidence="1">Flagellum axoneme</location>
    </subcellularLocation>
    <subcellularLocation>
        <location evidence="8">Cytoplasm</location>
        <location evidence="8">Cytoskeleton</location>
        <location evidence="8">Flagellum basal body</location>
    </subcellularLocation>
</comment>
<feature type="compositionally biased region" description="Basic residues" evidence="14">
    <location>
        <begin position="35"/>
        <end position="45"/>
    </location>
</feature>
<evidence type="ECO:0000256" key="1">
    <source>
        <dbReference type="ARBA" id="ARBA00004611"/>
    </source>
</evidence>
<evidence type="ECO:0000256" key="9">
    <source>
        <dbReference type="ARBA" id="ARBA00038424"/>
    </source>
</evidence>
<evidence type="ECO:0000256" key="3">
    <source>
        <dbReference type="ARBA" id="ARBA00022846"/>
    </source>
</evidence>
<dbReference type="GO" id="GO:0003352">
    <property type="term" value="P:regulation of cilium movement"/>
    <property type="evidence" value="ECO:0007669"/>
    <property type="project" value="TreeGrafter"/>
</dbReference>
<reference evidence="16" key="1">
    <citation type="submission" date="2013-07" db="EMBL/GenBank/DDBJ databases">
        <authorList>
            <person name="Geib S."/>
        </authorList>
    </citation>
    <scope>NUCLEOTIDE SEQUENCE</scope>
</reference>
<sequence>MSQTPTADVEKRATEMHYLSYSEPEPEPEPPPPPPKKKKKKLSKAQKRELRLQREIAFKKLEITEHLKRELELSKRSAKRGREDWEQICREIKMQELKTEVTEWAKKTQRVMEQKDEKVQNLLADIESTQEMHKRNFERHLQVLDFAINCYNTLIEVSKQLYESQAQQVIEEFKDELNARKEIEDGFRLNCENIMHATNLVVEHQMLTDYEIFVEKQDDVVNSEIEKRFVIRDSVIAKMKLLHKQLIDFINSLVNVSLDTKKYEHIHMLMERQRNFVSESGRLNDIEFKLTRTAGDLQRDLVHNEVEAQRRLSDLRLEQEYFLQVRKSIEKSINYDRNVTFEKLQTLSGECYGMLKDYQKLLKYGELLLSNAANCRKLQTEAEKVEAPKDEGESAAEELSFQLEALNLKSHADMSEVELAKQMALMKNFWHRQALASTQNLLLAREKRELLEENQKYKDFIKLMSKRENIDDMLKTFTVTPLLAAKDRNCLENTLFQN</sequence>
<keyword evidence="2" id="KW-0963">Cytoplasm</keyword>
<evidence type="ECO:0000259" key="15">
    <source>
        <dbReference type="Pfam" id="PF14772"/>
    </source>
</evidence>
<dbReference type="PANTHER" id="PTHR21625:SF0">
    <property type="entry name" value="DYNEIN REGULATORY COMPLEX SUBUNIT 2"/>
    <property type="match status" value="1"/>
</dbReference>
<evidence type="ECO:0000256" key="14">
    <source>
        <dbReference type="SAM" id="MobiDB-lite"/>
    </source>
</evidence>
<keyword evidence="6" id="KW-0206">Cytoskeleton</keyword>
<dbReference type="PANTHER" id="PTHR21625">
    <property type="entry name" value="NYD-SP28 PROTEIN"/>
    <property type="match status" value="1"/>
</dbReference>
<keyword evidence="5" id="KW-0969">Cilium</keyword>
<dbReference type="InterPro" id="IPR039505">
    <property type="entry name" value="DRC1/2_N"/>
</dbReference>
<keyword evidence="4 13" id="KW-0175">Coiled coil</keyword>
<name>W8BMA3_CERCA</name>
<proteinExistence type="evidence at transcript level"/>
<dbReference type="GO" id="GO:0070286">
    <property type="term" value="P:axonemal dynein complex assembly"/>
    <property type="evidence" value="ECO:0007669"/>
    <property type="project" value="InterPro"/>
</dbReference>
<evidence type="ECO:0000256" key="8">
    <source>
        <dbReference type="ARBA" id="ARBA00037841"/>
    </source>
</evidence>
<accession>W8BMA3</accession>
<keyword evidence="7" id="KW-0966">Cell projection</keyword>
<protein>
    <recommendedName>
        <fullName evidence="10">Dynein regulatory complex subunit 2</fullName>
    </recommendedName>
    <alternativeName>
        <fullName evidence="11">Coiled-coil domain-containing protein 65</fullName>
    </alternativeName>
</protein>
<evidence type="ECO:0000256" key="10">
    <source>
        <dbReference type="ARBA" id="ARBA00040899"/>
    </source>
</evidence>
<reference evidence="16" key="2">
    <citation type="journal article" date="2014" name="BMC Genomics">
        <title>A genomic perspective to assessing quality of mass-reared SIT flies used in Mediterranean fruit fly (Ceratitis capitata) eradication in California.</title>
        <authorList>
            <person name="Calla B."/>
            <person name="Hall B."/>
            <person name="Hou S."/>
            <person name="Geib S.M."/>
        </authorList>
    </citation>
    <scope>NUCLEOTIDE SEQUENCE</scope>
</reference>
<evidence type="ECO:0000256" key="11">
    <source>
        <dbReference type="ARBA" id="ARBA00041517"/>
    </source>
</evidence>
<dbReference type="GO" id="GO:0060285">
    <property type="term" value="P:cilium-dependent cell motility"/>
    <property type="evidence" value="ECO:0007669"/>
    <property type="project" value="TreeGrafter"/>
</dbReference>
<dbReference type="InterPro" id="IPR039750">
    <property type="entry name" value="DRC1/DRC2"/>
</dbReference>
<dbReference type="EMBL" id="GAMC01012074">
    <property type="protein sequence ID" value="JAB94481.1"/>
    <property type="molecule type" value="mRNA"/>
</dbReference>
<evidence type="ECO:0000256" key="12">
    <source>
        <dbReference type="ARBA" id="ARBA00045865"/>
    </source>
</evidence>
<dbReference type="EMBL" id="GAMC01012076">
    <property type="protein sequence ID" value="JAB94479.1"/>
    <property type="molecule type" value="mRNA"/>
</dbReference>